<accession>A0A5E4SIL5</accession>
<dbReference type="InterPro" id="IPR027417">
    <property type="entry name" value="P-loop_NTPase"/>
</dbReference>
<dbReference type="GO" id="GO:0006015">
    <property type="term" value="P:5-phosphoribose 1-diphosphate biosynthetic process"/>
    <property type="evidence" value="ECO:0007669"/>
    <property type="project" value="UniProtKB-UniRule"/>
</dbReference>
<evidence type="ECO:0000256" key="1">
    <source>
        <dbReference type="ARBA" id="ARBA00000373"/>
    </source>
</evidence>
<dbReference type="Gene3D" id="3.40.50.300">
    <property type="entry name" value="P-loop containing nucleotide triphosphate hydrolases"/>
    <property type="match status" value="1"/>
</dbReference>
<protein>
    <recommendedName>
        <fullName evidence="11">Ribose 1,5-bisphosphate phosphokinase PhnN</fullName>
        <ecNumber evidence="11">2.7.4.23</ecNumber>
    </recommendedName>
    <alternativeName>
        <fullName evidence="11">Ribose 1,5-bisphosphokinase</fullName>
    </alternativeName>
</protein>
<dbReference type="GO" id="GO:0019634">
    <property type="term" value="P:organic phosphonate metabolic process"/>
    <property type="evidence" value="ECO:0007669"/>
    <property type="project" value="UniProtKB-UniRule"/>
</dbReference>
<comment type="pathway">
    <text evidence="3 11">Metabolic intermediate biosynthesis; 5-phospho-alpha-D-ribose 1-diphosphate biosynthesis; 5-phospho-alpha-D-ribose 1-diphosphate from D-ribose 5-phosphate (route II): step 3/3.</text>
</comment>
<dbReference type="SUPFAM" id="SSF54680">
    <property type="entry name" value="Pyrimidine nucleoside phosphorylase C-terminal domain"/>
    <property type="match status" value="1"/>
</dbReference>
<dbReference type="GO" id="GO:0006206">
    <property type="term" value="P:pyrimidine nucleobase metabolic process"/>
    <property type="evidence" value="ECO:0007669"/>
    <property type="project" value="InterPro"/>
</dbReference>
<evidence type="ECO:0000256" key="4">
    <source>
        <dbReference type="ARBA" id="ARBA00005935"/>
    </source>
</evidence>
<dbReference type="OrthoDB" id="341217at2"/>
<dbReference type="EC" id="2.7.4.23" evidence="11"/>
<dbReference type="PANTHER" id="PTHR10515">
    <property type="entry name" value="THYMIDINE PHOSPHORYLASE"/>
    <property type="match status" value="1"/>
</dbReference>
<dbReference type="InterPro" id="IPR012699">
    <property type="entry name" value="PhnN"/>
</dbReference>
<reference evidence="13 14" key="1">
    <citation type="submission" date="2019-08" db="EMBL/GenBank/DDBJ databases">
        <authorList>
            <person name="Peeters C."/>
        </authorList>
    </citation>
    <scope>NUCLEOTIDE SEQUENCE [LARGE SCALE GENOMIC DNA]</scope>
    <source>
        <strain evidence="13 14">LMG 31114</strain>
    </source>
</reference>
<dbReference type="Pfam" id="PF07831">
    <property type="entry name" value="PYNP_C"/>
    <property type="match status" value="1"/>
</dbReference>
<evidence type="ECO:0000256" key="8">
    <source>
        <dbReference type="ARBA" id="ARBA00022741"/>
    </source>
</evidence>
<dbReference type="Gene3D" id="3.40.1030.10">
    <property type="entry name" value="Nucleoside phosphorylase/phosphoribosyltransferase catalytic domain"/>
    <property type="match status" value="1"/>
</dbReference>
<evidence type="ECO:0000256" key="7">
    <source>
        <dbReference type="ARBA" id="ARBA00022679"/>
    </source>
</evidence>
<dbReference type="InterPro" id="IPR035902">
    <property type="entry name" value="Nuc_phospho_transferase"/>
</dbReference>
<dbReference type="RefSeq" id="WP_150678147.1">
    <property type="nucleotide sequence ID" value="NZ_CABPSK010000001.1"/>
</dbReference>
<proteinExistence type="inferred from homology"/>
<feature type="binding site" evidence="11">
    <location>
        <begin position="12"/>
        <end position="19"/>
    </location>
    <ligand>
        <name>ATP</name>
        <dbReference type="ChEBI" id="CHEBI:30616"/>
    </ligand>
</feature>
<dbReference type="HAMAP" id="MF_00836">
    <property type="entry name" value="PhnN"/>
    <property type="match status" value="1"/>
</dbReference>
<dbReference type="GeneID" id="300402836"/>
<keyword evidence="14" id="KW-1185">Reference proteome</keyword>
<dbReference type="InterPro" id="IPR017872">
    <property type="entry name" value="Pyrmidine_PPase_CS"/>
</dbReference>
<dbReference type="Gene3D" id="1.20.970.50">
    <property type="match status" value="1"/>
</dbReference>
<dbReference type="PANTHER" id="PTHR10515:SF0">
    <property type="entry name" value="THYMIDINE PHOSPHORYLASE"/>
    <property type="match status" value="1"/>
</dbReference>
<organism evidence="13 14">
    <name type="scientific">Pandoraea pneumonica</name>
    <dbReference type="NCBI Taxonomy" id="2508299"/>
    <lineage>
        <taxon>Bacteria</taxon>
        <taxon>Pseudomonadati</taxon>
        <taxon>Pseudomonadota</taxon>
        <taxon>Betaproteobacteria</taxon>
        <taxon>Burkholderiales</taxon>
        <taxon>Burkholderiaceae</taxon>
        <taxon>Pandoraea</taxon>
    </lineage>
</organism>
<dbReference type="EMBL" id="CABPSK010000001">
    <property type="protein sequence ID" value="VVD74284.1"/>
    <property type="molecule type" value="Genomic_DNA"/>
</dbReference>
<dbReference type="Gene3D" id="3.90.1170.30">
    <property type="entry name" value="Pyrimidine nucleoside phosphorylase-like, C-terminal domain"/>
    <property type="match status" value="1"/>
</dbReference>
<dbReference type="PROSITE" id="PS00647">
    <property type="entry name" value="THYMID_PHOSPHORYLASE"/>
    <property type="match status" value="1"/>
</dbReference>
<gene>
    <name evidence="11" type="primary">phnN</name>
    <name evidence="13" type="ORF">PPN31114_00777</name>
</gene>
<dbReference type="Pfam" id="PF00591">
    <property type="entry name" value="Glycos_transf_3"/>
    <property type="match status" value="1"/>
</dbReference>
<comment type="catalytic activity">
    <reaction evidence="1 11">
        <text>alpha-D-ribose 1,5-bisphosphate + ATP = 5-phospho-alpha-D-ribose 1-diphosphate + ADP</text>
        <dbReference type="Rhea" id="RHEA:20109"/>
        <dbReference type="ChEBI" id="CHEBI:30616"/>
        <dbReference type="ChEBI" id="CHEBI:58017"/>
        <dbReference type="ChEBI" id="CHEBI:68688"/>
        <dbReference type="ChEBI" id="CHEBI:456216"/>
        <dbReference type="EC" id="2.7.4.23"/>
    </reaction>
</comment>
<dbReference type="GO" id="GO:0005829">
    <property type="term" value="C:cytosol"/>
    <property type="evidence" value="ECO:0007669"/>
    <property type="project" value="TreeGrafter"/>
</dbReference>
<dbReference type="GO" id="GO:0009032">
    <property type="term" value="F:thymidine phosphorylase activity"/>
    <property type="evidence" value="ECO:0007669"/>
    <property type="project" value="UniProtKB-EC"/>
</dbReference>
<evidence type="ECO:0000256" key="2">
    <source>
        <dbReference type="ARBA" id="ARBA00002554"/>
    </source>
</evidence>
<dbReference type="SMART" id="SM00941">
    <property type="entry name" value="PYNP_C"/>
    <property type="match status" value="1"/>
</dbReference>
<comment type="similarity">
    <text evidence="5">In the C-terminal section; belongs to the thymidine/pyrimidine-nucleoside phosphorylase family. Type 2 subfamily.</text>
</comment>
<comment type="catalytic activity">
    <reaction evidence="10">
        <text>thymidine + phosphate = 2-deoxy-alpha-D-ribose 1-phosphate + thymine</text>
        <dbReference type="Rhea" id="RHEA:16037"/>
        <dbReference type="ChEBI" id="CHEBI:17748"/>
        <dbReference type="ChEBI" id="CHEBI:17821"/>
        <dbReference type="ChEBI" id="CHEBI:43474"/>
        <dbReference type="ChEBI" id="CHEBI:57259"/>
        <dbReference type="EC" id="2.4.2.4"/>
    </reaction>
</comment>
<dbReference type="InterPro" id="IPR000312">
    <property type="entry name" value="Glycosyl_Trfase_fam3"/>
</dbReference>
<evidence type="ECO:0000256" key="10">
    <source>
        <dbReference type="ARBA" id="ARBA00048550"/>
    </source>
</evidence>
<keyword evidence="8 11" id="KW-0547">Nucleotide-binding</keyword>
<keyword evidence="6" id="KW-0328">Glycosyltransferase</keyword>
<evidence type="ECO:0000259" key="12">
    <source>
        <dbReference type="PROSITE" id="PS50052"/>
    </source>
</evidence>
<comment type="similarity">
    <text evidence="4">In the N-terminal section; belongs to the ribose 1,5-bisphosphokinase family.</text>
</comment>
<dbReference type="SUPFAM" id="SSF52418">
    <property type="entry name" value="Nucleoside phosphorylase/phosphoribosyltransferase catalytic domain"/>
    <property type="match status" value="1"/>
</dbReference>
<dbReference type="InterPro" id="IPR036566">
    <property type="entry name" value="PYNP-like_C_sf"/>
</dbReference>
<dbReference type="GO" id="GO:0005524">
    <property type="term" value="F:ATP binding"/>
    <property type="evidence" value="ECO:0007669"/>
    <property type="project" value="UniProtKB-KW"/>
</dbReference>
<dbReference type="GO" id="GO:0006213">
    <property type="term" value="P:pyrimidine nucleoside metabolic process"/>
    <property type="evidence" value="ECO:0007669"/>
    <property type="project" value="InterPro"/>
</dbReference>
<dbReference type="NCBIfam" id="TIGR02322">
    <property type="entry name" value="phosphon_PhnN"/>
    <property type="match status" value="1"/>
</dbReference>
<evidence type="ECO:0000256" key="9">
    <source>
        <dbReference type="ARBA" id="ARBA00022840"/>
    </source>
</evidence>
<comment type="similarity">
    <text evidence="11">Belongs to the ribose 1,5-bisphosphokinase family.</text>
</comment>
<dbReference type="NCBIfam" id="NF003338">
    <property type="entry name" value="PRK04350.1"/>
    <property type="match status" value="1"/>
</dbReference>
<dbReference type="UniPathway" id="UPA00087">
    <property type="reaction ID" value="UER00175"/>
</dbReference>
<evidence type="ECO:0000256" key="3">
    <source>
        <dbReference type="ARBA" id="ARBA00005069"/>
    </source>
</evidence>
<dbReference type="AlphaFoldDB" id="A0A5E4SIL5"/>
<dbReference type="GO" id="GO:0033863">
    <property type="term" value="F:ribose 1,5-bisphosphate phosphokinase activity"/>
    <property type="evidence" value="ECO:0007669"/>
    <property type="project" value="UniProtKB-UniRule"/>
</dbReference>
<keyword evidence="9 11" id="KW-0067">ATP-binding</keyword>
<evidence type="ECO:0000256" key="11">
    <source>
        <dbReference type="HAMAP-Rule" id="MF_00836"/>
    </source>
</evidence>
<dbReference type="InterPro" id="IPR013102">
    <property type="entry name" value="PYNP_C"/>
</dbReference>
<keyword evidence="7 11" id="KW-0808">Transferase</keyword>
<dbReference type="Proteomes" id="UP000366945">
    <property type="component" value="Unassembled WGS sequence"/>
</dbReference>
<evidence type="ECO:0000313" key="14">
    <source>
        <dbReference type="Proteomes" id="UP000366945"/>
    </source>
</evidence>
<dbReference type="PROSITE" id="PS50052">
    <property type="entry name" value="GUANYLATE_KINASE_2"/>
    <property type="match status" value="1"/>
</dbReference>
<dbReference type="GO" id="GO:0004645">
    <property type="term" value="F:1,4-alpha-oligoglucan phosphorylase activity"/>
    <property type="evidence" value="ECO:0007669"/>
    <property type="project" value="InterPro"/>
</dbReference>
<dbReference type="SUPFAM" id="SSF52540">
    <property type="entry name" value="P-loop containing nucleoside triphosphate hydrolases"/>
    <property type="match status" value="1"/>
</dbReference>
<feature type="domain" description="Guanylate kinase-like" evidence="12">
    <location>
        <begin position="5"/>
        <end position="184"/>
    </location>
</feature>
<evidence type="ECO:0000256" key="5">
    <source>
        <dbReference type="ARBA" id="ARBA00008689"/>
    </source>
</evidence>
<evidence type="ECO:0000256" key="6">
    <source>
        <dbReference type="ARBA" id="ARBA00022676"/>
    </source>
</evidence>
<dbReference type="InterPro" id="IPR008144">
    <property type="entry name" value="Guanylate_kin-like_dom"/>
</dbReference>
<sequence>MTRSGIFFFVVGPSGAGKDTLIDGARAHLAESDRRDHYVFATRTITRPNGAPGEAHIGVTEAEFAERDAAGAFLVTWQAHGLHYGLDASLRDVLAQGRHVIANGSRAILPKLIGRVPRLVIVEVTAPVEVLAARIAGRGRETPEQIAARLARTVTAYPPGIPLLRVSNDSTSEVGIARFIATLQACVAPPKSGELIEAKRSGVSLDEASWAQLLDDLMHDRFAPDEGEALLKSLIEHIDDDEIVALTRARSRLMPRIDWGRPMVVDKHSMGGVPGSRITLIVVPLVVAYGLCMPKTSSRAITSAAGTADAMEAAARVDLDATEVRAAVEQAGGCIVWNGRLNHSRVDDVTNAMVRPLRLDTRRWSVASILSKKFCAGATHVVVDLPWGPQAKMANEPEARKLGALFERVGAALGMTVQAFATDGRAPIGRGIGPALELRDVLQVLDNDAAAPADLRNKALTFAARILSWDPALGGDLVKARAVAEQTLASGEARRAFERIVDAQGRKRFAAPSSAFIDIVAKADGLVTAIDGWEISGIARDAGAPLDMTAGVDLRCAIGQSVRSGDVLLRIHGEDTQRLAAAAARAEAVSGIELQ</sequence>
<keyword evidence="13" id="KW-0418">Kinase</keyword>
<evidence type="ECO:0000313" key="13">
    <source>
        <dbReference type="EMBL" id="VVD74284.1"/>
    </source>
</evidence>
<name>A0A5E4SIL5_9BURK</name>
<comment type="function">
    <text evidence="2 11">Catalyzes the phosphorylation of ribose 1,5-bisphosphate to 5-phospho-D-ribosyl alpha-1-diphosphate (PRPP).</text>
</comment>
<dbReference type="InterPro" id="IPR000053">
    <property type="entry name" value="Thymidine/pyrmidine_PPase"/>
</dbReference>